<feature type="domain" description="AAA" evidence="1">
    <location>
        <begin position="21"/>
        <end position="150"/>
    </location>
</feature>
<dbReference type="InterPro" id="IPR041682">
    <property type="entry name" value="AAA_14"/>
</dbReference>
<organism evidence="3 4">
    <name type="scientific">Duncaniella muris</name>
    <dbReference type="NCBI Taxonomy" id="2094150"/>
    <lineage>
        <taxon>Bacteria</taxon>
        <taxon>Pseudomonadati</taxon>
        <taxon>Bacteroidota</taxon>
        <taxon>Bacteroidia</taxon>
        <taxon>Bacteroidales</taxon>
        <taxon>Muribaculaceae</taxon>
        <taxon>Duncaniella</taxon>
    </lineage>
</organism>
<sequence length="397" mass="46264">MKLIERPLYLRQLEGLINTPDIKIITGIRRSGKSKLLGAFSDYIVKTDASANIIYIDLTKIKFEHLKEYHALNDYIEEKYRDGVNNYLMIDEVQLCEKFELAINSLHSDEKYDIYLTGSNAFLLSSDLATLFTGRHMEIHVYPFSFKEYCAYFDIGGDYDEHFERYIKLGGLSGSYTYKNDSDKEKYIRDVYDTILIRDLVEKYRLGSAALLKKVAEYLMDNVSNISSSRNISNILVANGTETNYKTVGSYIDHLCHAFVFYEARRYDVRGKTYLQSLSKYYLADTGIRFAVLGKRNMDWGRMLENIVFIELLRRGYDVYVGKLYQKEIDFVAMKGNEKLYIQVSDDISGEETFRREVEPLLQIRDAYPKILLARTRHEESDYEGISIIDIPRWLLG</sequence>
<name>A0A2V1ILS6_9BACT</name>
<dbReference type="SUPFAM" id="SSF52540">
    <property type="entry name" value="P-loop containing nucleoside triphosphate hydrolases"/>
    <property type="match status" value="1"/>
</dbReference>
<evidence type="ECO:0000259" key="1">
    <source>
        <dbReference type="Pfam" id="PF13173"/>
    </source>
</evidence>
<dbReference type="PANTHER" id="PTHR33295:SF20">
    <property type="entry name" value="ATPASE"/>
    <property type="match status" value="1"/>
</dbReference>
<dbReference type="InterPro" id="IPR027417">
    <property type="entry name" value="P-loop_NTPase"/>
</dbReference>
<accession>A0A2V1ILS6</accession>
<keyword evidence="3" id="KW-0067">ATP-binding</keyword>
<dbReference type="EMBL" id="PUEC01000053">
    <property type="protein sequence ID" value="PWB00168.1"/>
    <property type="molecule type" value="Genomic_DNA"/>
</dbReference>
<keyword evidence="4" id="KW-1185">Reference proteome</keyword>
<dbReference type="PANTHER" id="PTHR33295">
    <property type="entry name" value="ATPASE"/>
    <property type="match status" value="1"/>
</dbReference>
<protein>
    <submittedName>
        <fullName evidence="3">ATP-binding protein</fullName>
    </submittedName>
</protein>
<dbReference type="GeneID" id="82527368"/>
<keyword evidence="3" id="KW-0547">Nucleotide-binding</keyword>
<gene>
    <name evidence="3" type="ORF">C5O23_13695</name>
</gene>
<dbReference type="Pfam" id="PF13635">
    <property type="entry name" value="DUF4143"/>
    <property type="match status" value="1"/>
</dbReference>
<dbReference type="InterPro" id="IPR025420">
    <property type="entry name" value="DUF4143"/>
</dbReference>
<dbReference type="RefSeq" id="WP_107033474.1">
    <property type="nucleotide sequence ID" value="NZ_PUEC01000053.1"/>
</dbReference>
<feature type="domain" description="DUF4143" evidence="2">
    <location>
        <begin position="198"/>
        <end position="344"/>
    </location>
</feature>
<proteinExistence type="predicted"/>
<evidence type="ECO:0000259" key="2">
    <source>
        <dbReference type="Pfam" id="PF13635"/>
    </source>
</evidence>
<dbReference type="GO" id="GO:0005524">
    <property type="term" value="F:ATP binding"/>
    <property type="evidence" value="ECO:0007669"/>
    <property type="project" value="UniProtKB-KW"/>
</dbReference>
<dbReference type="Proteomes" id="UP000244905">
    <property type="component" value="Unassembled WGS sequence"/>
</dbReference>
<dbReference type="AlphaFoldDB" id="A0A2V1ILS6"/>
<evidence type="ECO:0000313" key="4">
    <source>
        <dbReference type="Proteomes" id="UP000244905"/>
    </source>
</evidence>
<comment type="caution">
    <text evidence="3">The sequence shown here is derived from an EMBL/GenBank/DDBJ whole genome shotgun (WGS) entry which is preliminary data.</text>
</comment>
<dbReference type="Pfam" id="PF13173">
    <property type="entry name" value="AAA_14"/>
    <property type="match status" value="1"/>
</dbReference>
<reference evidence="4" key="1">
    <citation type="submission" date="2018-02" db="EMBL/GenBank/DDBJ databases">
        <authorList>
            <person name="Clavel T."/>
            <person name="Strowig T."/>
        </authorList>
    </citation>
    <scope>NUCLEOTIDE SEQUENCE [LARGE SCALE GENOMIC DNA]</scope>
    <source>
        <strain evidence="4">DSM 103720</strain>
    </source>
</reference>
<evidence type="ECO:0000313" key="3">
    <source>
        <dbReference type="EMBL" id="PWB00168.1"/>
    </source>
</evidence>